<dbReference type="EMBL" id="JARAOO010000014">
    <property type="protein sequence ID" value="KAJ7943165.1"/>
    <property type="molecule type" value="Genomic_DNA"/>
</dbReference>
<dbReference type="Proteomes" id="UP001163823">
    <property type="component" value="Chromosome 14"/>
</dbReference>
<comment type="caution">
    <text evidence="2">The sequence shown here is derived from an EMBL/GenBank/DDBJ whole genome shotgun (WGS) entry which is preliminary data.</text>
</comment>
<protein>
    <submittedName>
        <fullName evidence="2">Uncharacterized protein</fullName>
    </submittedName>
</protein>
<evidence type="ECO:0000256" key="1">
    <source>
        <dbReference type="SAM" id="MobiDB-lite"/>
    </source>
</evidence>
<evidence type="ECO:0000313" key="2">
    <source>
        <dbReference type="EMBL" id="KAJ7943165.1"/>
    </source>
</evidence>
<dbReference type="KEGG" id="qsa:O6P43_032751"/>
<reference evidence="2" key="1">
    <citation type="journal article" date="2023" name="Science">
        <title>Elucidation of the pathway for biosynthesis of saponin adjuvants from the soapbark tree.</title>
        <authorList>
            <person name="Reed J."/>
            <person name="Orme A."/>
            <person name="El-Demerdash A."/>
            <person name="Owen C."/>
            <person name="Martin L.B.B."/>
            <person name="Misra R.C."/>
            <person name="Kikuchi S."/>
            <person name="Rejzek M."/>
            <person name="Martin A.C."/>
            <person name="Harkess A."/>
            <person name="Leebens-Mack J."/>
            <person name="Louveau T."/>
            <person name="Stephenson M.J."/>
            <person name="Osbourn A."/>
        </authorList>
    </citation>
    <scope>NUCLEOTIDE SEQUENCE</scope>
    <source>
        <strain evidence="2">S10</strain>
    </source>
</reference>
<organism evidence="2 3">
    <name type="scientific">Quillaja saponaria</name>
    <name type="common">Soap bark tree</name>
    <dbReference type="NCBI Taxonomy" id="32244"/>
    <lineage>
        <taxon>Eukaryota</taxon>
        <taxon>Viridiplantae</taxon>
        <taxon>Streptophyta</taxon>
        <taxon>Embryophyta</taxon>
        <taxon>Tracheophyta</taxon>
        <taxon>Spermatophyta</taxon>
        <taxon>Magnoliopsida</taxon>
        <taxon>eudicotyledons</taxon>
        <taxon>Gunneridae</taxon>
        <taxon>Pentapetalae</taxon>
        <taxon>rosids</taxon>
        <taxon>fabids</taxon>
        <taxon>Fabales</taxon>
        <taxon>Quillajaceae</taxon>
        <taxon>Quillaja</taxon>
    </lineage>
</organism>
<name>A0AAD7KQN9_QUISA</name>
<gene>
    <name evidence="2" type="ORF">O6P43_032751</name>
</gene>
<accession>A0AAD7KQN9</accession>
<sequence length="180" mass="20395">MVSEHPSWPVDAKVETSVLECRFTSLESRCDNIDARIAGFDAKLVKLNATLQELKVSNVNLQQNMEMKLQVMFEKTLKALDSAPAKLTTAEKISLNPPNFTPLHQAQTHVTRSTGNMEIGKHSPTSNKDYQLMDRVTQINFNSVIPFGKWPILQETIDGPKDDHHQTKKWKWVEVEILVG</sequence>
<dbReference type="AlphaFoldDB" id="A0AAD7KQN9"/>
<keyword evidence="3" id="KW-1185">Reference proteome</keyword>
<evidence type="ECO:0000313" key="3">
    <source>
        <dbReference type="Proteomes" id="UP001163823"/>
    </source>
</evidence>
<proteinExistence type="predicted"/>
<feature type="region of interest" description="Disordered" evidence="1">
    <location>
        <begin position="108"/>
        <end position="128"/>
    </location>
</feature>